<feature type="region of interest" description="Disordered" evidence="1">
    <location>
        <begin position="189"/>
        <end position="212"/>
    </location>
</feature>
<gene>
    <name evidence="3" type="ORF">PSYICH_LOCUS4280</name>
</gene>
<evidence type="ECO:0000313" key="4">
    <source>
        <dbReference type="Proteomes" id="UP001153636"/>
    </source>
</evidence>
<name>A0A9P0GB77_9CUCU</name>
<evidence type="ECO:0000313" key="3">
    <source>
        <dbReference type="EMBL" id="CAH1103565.1"/>
    </source>
</evidence>
<accession>A0A9P0GB77</accession>
<keyword evidence="4" id="KW-1185">Reference proteome</keyword>
<feature type="chain" id="PRO_5040344317" evidence="2">
    <location>
        <begin position="24"/>
        <end position="392"/>
    </location>
</feature>
<protein>
    <submittedName>
        <fullName evidence="3">Uncharacterized protein</fullName>
    </submittedName>
</protein>
<feature type="region of interest" description="Disordered" evidence="1">
    <location>
        <begin position="362"/>
        <end position="392"/>
    </location>
</feature>
<dbReference type="AlphaFoldDB" id="A0A9P0GB77"/>
<dbReference type="Proteomes" id="UP001153636">
    <property type="component" value="Chromosome 14"/>
</dbReference>
<feature type="compositionally biased region" description="Polar residues" evidence="1">
    <location>
        <begin position="364"/>
        <end position="375"/>
    </location>
</feature>
<feature type="signal peptide" evidence="2">
    <location>
        <begin position="1"/>
        <end position="23"/>
    </location>
</feature>
<organism evidence="3 4">
    <name type="scientific">Psylliodes chrysocephalus</name>
    <dbReference type="NCBI Taxonomy" id="3402493"/>
    <lineage>
        <taxon>Eukaryota</taxon>
        <taxon>Metazoa</taxon>
        <taxon>Ecdysozoa</taxon>
        <taxon>Arthropoda</taxon>
        <taxon>Hexapoda</taxon>
        <taxon>Insecta</taxon>
        <taxon>Pterygota</taxon>
        <taxon>Neoptera</taxon>
        <taxon>Endopterygota</taxon>
        <taxon>Coleoptera</taxon>
        <taxon>Polyphaga</taxon>
        <taxon>Cucujiformia</taxon>
        <taxon>Chrysomeloidea</taxon>
        <taxon>Chrysomelidae</taxon>
        <taxon>Galerucinae</taxon>
        <taxon>Alticini</taxon>
        <taxon>Psylliodes</taxon>
    </lineage>
</organism>
<dbReference type="EMBL" id="OV651826">
    <property type="protein sequence ID" value="CAH1103565.1"/>
    <property type="molecule type" value="Genomic_DNA"/>
</dbReference>
<evidence type="ECO:0000256" key="1">
    <source>
        <dbReference type="SAM" id="MobiDB-lite"/>
    </source>
</evidence>
<reference evidence="3" key="1">
    <citation type="submission" date="2022-01" db="EMBL/GenBank/DDBJ databases">
        <authorList>
            <person name="King R."/>
        </authorList>
    </citation>
    <scope>NUCLEOTIDE SEQUENCE</scope>
</reference>
<sequence length="392" mass="44000">MNFGGINAFTSLMIFAHIYYTNAVGIDDKLDFGDRRSHSSFINDGIHKKLFSSVNNPSSSVNVDNFDSVGVVCVSEGCNTTKSTDESGDTINTDVVVHIKTKVNLNQNKTKSIEDTPDIPVVVGTDNSNFNNYDGVRTEPKSIFIPDDGPSIYQNTRHRTQGSNFYSSGTDNSNFNNYDGVRTKPKTIFIPDDRPSIYQNTRSRTQGSNFYSPGSQYGSSMSFYPYQSNRKLDPATFYQNMLNPNPEVNINFRSSPPIAMDITSDLLTTNFKTSGIEMSVPYFDSSLHRHHYSETPPPQYVLYPKHVGVMNPVEFKVMRPNWRPSQWQNQFNQDRHGVLPTGTVKCFCENDGRTDFHGYRSETGRSSVYSPSRVDSVNDPGAQINDKLAPLN</sequence>
<dbReference type="OrthoDB" id="6769177at2759"/>
<evidence type="ECO:0000256" key="2">
    <source>
        <dbReference type="SAM" id="SignalP"/>
    </source>
</evidence>
<proteinExistence type="predicted"/>
<keyword evidence="2" id="KW-0732">Signal</keyword>
<feature type="compositionally biased region" description="Polar residues" evidence="1">
    <location>
        <begin position="197"/>
        <end position="212"/>
    </location>
</feature>